<dbReference type="EMBL" id="VBOS01000192">
    <property type="protein sequence ID" value="TMQ55963.1"/>
    <property type="molecule type" value="Genomic_DNA"/>
</dbReference>
<dbReference type="Gene3D" id="1.50.10.10">
    <property type="match status" value="1"/>
</dbReference>
<evidence type="ECO:0008006" key="3">
    <source>
        <dbReference type="Google" id="ProtNLM"/>
    </source>
</evidence>
<name>A0A538SX33_UNCEI</name>
<dbReference type="InterPro" id="IPR008928">
    <property type="entry name" value="6-hairpin_glycosidase_sf"/>
</dbReference>
<protein>
    <recommendedName>
        <fullName evidence="3">Glycogen debranching enzyme C-terminal domain-containing protein</fullName>
    </recommendedName>
</protein>
<sequence length="700" mass="75185">MAWPDVRHRAAGALSCKTAFAAIFVLALPLIAPGCAPSRPADAAWDPDSIPDAFARSTAALMWPGLPLAFLVDEHGALANGLWRVAFEPAADGARAGDPARVACQDRWLPVVRWNRAAGDVRWRFEAVAFPARDERDSVLAVSIRVEAVNGGTRRHALVLRAAFDSLEAAAPFVAPEGEIQLPSSWRWARAAGRDSACGWSAHALPGREAAGEFALEPGAHEVERFVVTSHALSAADLARCARESHAACVRRVTEYWRREVGRGTQFALGDLETERALAAARVVLLACRTEWAGTWYPIGGPFQYRDVWLRDGARLIQALAITGYTSEARRLADGLATLQWPQGAFLTQRGQLDGTGQALWAFEQASLRPRPDSTVGRLARQALEAWHWIEIQRGLSHRGGGRFAGFLPVTDPRDAELVSAQLVGNDAWGIAAGEAAARLAGAAGLRADSARVDSSRRAYRAEFVAALGRSDSPDVPPSWQGGGRDWGNLAVAWPTRALPASDPRCERLARRMWAEAGGAGLTCYGDPDSLQGYVGVDLAVWALLADRPAQADSVLGALLGWRTGSGTSAELFSRSTRDFGADLPPHPTSAAALTALVRNALIYDDGDTLQLTLGARQLWWRGTRVTRAPTRWGTIDLEFRADARRASWTWTPVPVWTALRVPPGTRLAGRMAGAGAAAAHVALRPPGSGSFEAEIEGEP</sequence>
<evidence type="ECO:0000313" key="1">
    <source>
        <dbReference type="EMBL" id="TMQ55963.1"/>
    </source>
</evidence>
<dbReference type="AlphaFoldDB" id="A0A538SX33"/>
<organism evidence="1 2">
    <name type="scientific">Eiseniibacteriota bacterium</name>
    <dbReference type="NCBI Taxonomy" id="2212470"/>
    <lineage>
        <taxon>Bacteria</taxon>
        <taxon>Candidatus Eiseniibacteriota</taxon>
    </lineage>
</organism>
<evidence type="ECO:0000313" key="2">
    <source>
        <dbReference type="Proteomes" id="UP000317716"/>
    </source>
</evidence>
<dbReference type="SUPFAM" id="SSF48208">
    <property type="entry name" value="Six-hairpin glycosidases"/>
    <property type="match status" value="1"/>
</dbReference>
<comment type="caution">
    <text evidence="1">The sequence shown here is derived from an EMBL/GenBank/DDBJ whole genome shotgun (WGS) entry which is preliminary data.</text>
</comment>
<accession>A0A538SX33</accession>
<dbReference type="Proteomes" id="UP000317716">
    <property type="component" value="Unassembled WGS sequence"/>
</dbReference>
<gene>
    <name evidence="1" type="ORF">E6K72_05730</name>
</gene>
<reference evidence="1 2" key="1">
    <citation type="journal article" date="2019" name="Nat. Microbiol.">
        <title>Mediterranean grassland soil C-N compound turnover is dependent on rainfall and depth, and is mediated by genomically divergent microorganisms.</title>
        <authorList>
            <person name="Diamond S."/>
            <person name="Andeer P.F."/>
            <person name="Li Z."/>
            <person name="Crits-Christoph A."/>
            <person name="Burstein D."/>
            <person name="Anantharaman K."/>
            <person name="Lane K.R."/>
            <person name="Thomas B.C."/>
            <person name="Pan C."/>
            <person name="Northen T.R."/>
            <person name="Banfield J.F."/>
        </authorList>
    </citation>
    <scope>NUCLEOTIDE SEQUENCE [LARGE SCALE GENOMIC DNA]</scope>
    <source>
        <strain evidence="1">WS_2</strain>
    </source>
</reference>
<dbReference type="InterPro" id="IPR012341">
    <property type="entry name" value="6hp_glycosidase-like_sf"/>
</dbReference>
<proteinExistence type="predicted"/>
<dbReference type="GO" id="GO:0005975">
    <property type="term" value="P:carbohydrate metabolic process"/>
    <property type="evidence" value="ECO:0007669"/>
    <property type="project" value="InterPro"/>
</dbReference>